<keyword evidence="1" id="KW-0946">Virion</keyword>
<dbReference type="SUPFAM" id="SSF53756">
    <property type="entry name" value="UDP-Glycosyltransferase/glycogen phosphorylase"/>
    <property type="match status" value="1"/>
</dbReference>
<sequence length="330" mass="33086">MRALLRCDATAAGGVGHLVRCLALAEAATARGWRVAVVGRVTAPLGRRLLAASGVPLLPFDGPGDVPADAHLPPSDLDPARLAALVRATRADVLHVDHYAPVVGLRAAIREAGGALSCVEDGPFGRREADVVVDPTPGAEAAGRPADGSGTVLLGVRHAPMRSAVARAHDLARPPAGRDPHVLVVLGGTDATGAAAAVVAAIARTGVRTGAVTVIVRPDHAEDVRRAGADLPLRLVGPQDDLPALAAAHDVVVTAAGTTVWELAAVGVATGAVVVAENQRIGYERAVGLGLTAGLGTPDDLAGPTAGRLATLLSDPATRGRLAAAGPRVV</sequence>
<keyword evidence="1" id="KW-0167">Capsid protein</keyword>
<dbReference type="Gene3D" id="3.40.50.2000">
    <property type="entry name" value="Glycogen Phosphorylase B"/>
    <property type="match status" value="1"/>
</dbReference>
<evidence type="ECO:0000313" key="2">
    <source>
        <dbReference type="Proteomes" id="UP000029839"/>
    </source>
</evidence>
<dbReference type="OrthoDB" id="9805604at2"/>
<feature type="non-terminal residue" evidence="1">
    <location>
        <position position="330"/>
    </location>
</feature>
<evidence type="ECO:0000313" key="1">
    <source>
        <dbReference type="EMBL" id="KGM08820.1"/>
    </source>
</evidence>
<name>A0A0A0BLT7_9CELL</name>
<protein>
    <submittedName>
        <fullName evidence="1">Spore coat protein</fullName>
    </submittedName>
</protein>
<dbReference type="EMBL" id="AXCY01000152">
    <property type="protein sequence ID" value="KGM08820.1"/>
    <property type="molecule type" value="Genomic_DNA"/>
</dbReference>
<reference evidence="1 2" key="2">
    <citation type="journal article" date="2015" name="Stand. Genomic Sci.">
        <title>Draft genome sequence of Cellulomonas carbonis T26(T) and comparative analysis of six Cellulomonas genomes.</title>
        <authorList>
            <person name="Zhuang W."/>
            <person name="Zhang S."/>
            <person name="Xia X."/>
            <person name="Wang G."/>
        </authorList>
    </citation>
    <scope>NUCLEOTIDE SEQUENCE [LARGE SCALE GENOMIC DNA]</scope>
    <source>
        <strain evidence="1 2">T26</strain>
    </source>
</reference>
<comment type="caution">
    <text evidence="1">The sequence shown here is derived from an EMBL/GenBank/DDBJ whole genome shotgun (WGS) entry which is preliminary data.</text>
</comment>
<dbReference type="Proteomes" id="UP000029839">
    <property type="component" value="Unassembled WGS sequence"/>
</dbReference>
<keyword evidence="2" id="KW-1185">Reference proteome</keyword>
<accession>A0A0A0BLT7</accession>
<dbReference type="Gene3D" id="3.40.50.11190">
    <property type="match status" value="1"/>
</dbReference>
<dbReference type="AlphaFoldDB" id="A0A0A0BLT7"/>
<organism evidence="1 2">
    <name type="scientific">Cellulomonas carbonis T26</name>
    <dbReference type="NCBI Taxonomy" id="947969"/>
    <lineage>
        <taxon>Bacteria</taxon>
        <taxon>Bacillati</taxon>
        <taxon>Actinomycetota</taxon>
        <taxon>Actinomycetes</taxon>
        <taxon>Micrococcales</taxon>
        <taxon>Cellulomonadaceae</taxon>
        <taxon>Cellulomonas</taxon>
    </lineage>
</organism>
<gene>
    <name evidence="1" type="ORF">N868_06050</name>
</gene>
<proteinExistence type="predicted"/>
<reference evidence="1 2" key="1">
    <citation type="submission" date="2013-08" db="EMBL/GenBank/DDBJ databases">
        <title>Genome sequencing of Cellulomonas carbonis T26.</title>
        <authorList>
            <person name="Chen F."/>
            <person name="Li Y."/>
            <person name="Wang G."/>
        </authorList>
    </citation>
    <scope>NUCLEOTIDE SEQUENCE [LARGE SCALE GENOMIC DNA]</scope>
    <source>
        <strain evidence="1 2">T26</strain>
    </source>
</reference>